<comment type="caution">
    <text evidence="3">The sequence shown here is derived from an EMBL/GenBank/DDBJ whole genome shotgun (WGS) entry which is preliminary data.</text>
</comment>
<reference evidence="3 4" key="1">
    <citation type="journal article" date="2009" name="Int. J. Syst. Evol. Microbiol.">
        <title>Paenibacillus contaminans sp. nov., isolated from a contaminated laboratory plate.</title>
        <authorList>
            <person name="Chou J.H."/>
            <person name="Lee J.H."/>
            <person name="Lin M.C."/>
            <person name="Chang P.S."/>
            <person name="Arun A.B."/>
            <person name="Young C.C."/>
            <person name="Chen W.M."/>
        </authorList>
    </citation>
    <scope>NUCLEOTIDE SEQUENCE [LARGE SCALE GENOMIC DNA]</scope>
    <source>
        <strain evidence="3 4">CKOBP-6</strain>
    </source>
</reference>
<dbReference type="PROSITE" id="PS50943">
    <property type="entry name" value="HTH_CROC1"/>
    <property type="match status" value="1"/>
</dbReference>
<dbReference type="Pfam" id="PF00717">
    <property type="entry name" value="Peptidase_S24"/>
    <property type="match status" value="1"/>
</dbReference>
<dbReference type="OrthoDB" id="9812960at2"/>
<keyword evidence="1" id="KW-0238">DNA-binding</keyword>
<dbReference type="Proteomes" id="UP000250369">
    <property type="component" value="Unassembled WGS sequence"/>
</dbReference>
<evidence type="ECO:0000256" key="1">
    <source>
        <dbReference type="ARBA" id="ARBA00023125"/>
    </source>
</evidence>
<feature type="domain" description="HTH cro/C1-type" evidence="2">
    <location>
        <begin position="7"/>
        <end position="61"/>
    </location>
</feature>
<name>A0A329MSG5_9BACL</name>
<dbReference type="SUPFAM" id="SSF47413">
    <property type="entry name" value="lambda repressor-like DNA-binding domains"/>
    <property type="match status" value="1"/>
</dbReference>
<accession>A0A329MSG5</accession>
<dbReference type="RefSeq" id="WP_113029635.1">
    <property type="nucleotide sequence ID" value="NZ_QMFB01000002.1"/>
</dbReference>
<proteinExistence type="predicted"/>
<dbReference type="InterPro" id="IPR036286">
    <property type="entry name" value="LexA/Signal_pep-like_sf"/>
</dbReference>
<organism evidence="3 4">
    <name type="scientific">Paenibacillus contaminans</name>
    <dbReference type="NCBI Taxonomy" id="450362"/>
    <lineage>
        <taxon>Bacteria</taxon>
        <taxon>Bacillati</taxon>
        <taxon>Bacillota</taxon>
        <taxon>Bacilli</taxon>
        <taxon>Bacillales</taxon>
        <taxon>Paenibacillaceae</taxon>
        <taxon>Paenibacillus</taxon>
    </lineage>
</organism>
<dbReference type="EMBL" id="QMFB01000002">
    <property type="protein sequence ID" value="RAV22228.1"/>
    <property type="molecule type" value="Genomic_DNA"/>
</dbReference>
<dbReference type="GO" id="GO:0003677">
    <property type="term" value="F:DNA binding"/>
    <property type="evidence" value="ECO:0007669"/>
    <property type="project" value="UniProtKB-KW"/>
</dbReference>
<dbReference type="PANTHER" id="PTHR46558:SF11">
    <property type="entry name" value="HTH-TYPE TRANSCRIPTIONAL REGULATOR XRE"/>
    <property type="match status" value="1"/>
</dbReference>
<evidence type="ECO:0000313" key="3">
    <source>
        <dbReference type="EMBL" id="RAV22228.1"/>
    </source>
</evidence>
<dbReference type="SUPFAM" id="SSF51306">
    <property type="entry name" value="LexA/Signal peptidase"/>
    <property type="match status" value="1"/>
</dbReference>
<sequence length="559" mass="65201">MDFPSQLKNLRKEKKLTQEVLGRKIGVTKVSISSYENGTRTPDMETLQKLADALDTSTDYLLGRTDDIKRENSYTFGTFLKKYIDLDEQTIEDLVKQLNEMGLSKRGRLIDKYYLKSVFNGETPVHEDIIRALAQIVGGDAEEFIRAEVYSKFPSEIRVGIENNDSSLNKFFNEILDDFVTNLERPSNQITLKRIARKEGLDFEDISSFFKNKNKQDILKKLSPYLKAKIISEITDDGKRMIYNSIKQEKINEKDITIYQLLERKKIEKKFLINSKIVEILINGDQKRNDDQMAFDIEEVINKLMDHADIYLLGTLERTEPEALIHCLFEEFVTKCTEEPEEIIKQIIDIYPHDEKLKNKIINIITEFEKNTREWSVEEKSYFITNLYEINPEALNIHLSQTKLDHFLDYTPSVYLPEENSPVWDTARNNVLLINPDSYILDNLPRINKIYFVADQTESDWWGIQYSREQPSYLILDDSMVMDGITKGSRVITTSKLFIENGKLHVIRIRNGDPIVRRIFDYGELLFLQTSNRNFTSESVPKDDVKLLGKVIRVEFDVE</sequence>
<dbReference type="CDD" id="cd00093">
    <property type="entry name" value="HTH_XRE"/>
    <property type="match status" value="1"/>
</dbReference>
<dbReference type="PANTHER" id="PTHR46558">
    <property type="entry name" value="TRACRIPTIONAL REGULATORY PROTEIN-RELATED-RELATED"/>
    <property type="match status" value="1"/>
</dbReference>
<dbReference type="InterPro" id="IPR001387">
    <property type="entry name" value="Cro/C1-type_HTH"/>
</dbReference>
<evidence type="ECO:0000259" key="2">
    <source>
        <dbReference type="PROSITE" id="PS50943"/>
    </source>
</evidence>
<evidence type="ECO:0000313" key="4">
    <source>
        <dbReference type="Proteomes" id="UP000250369"/>
    </source>
</evidence>
<dbReference type="Gene3D" id="2.10.109.10">
    <property type="entry name" value="Umud Fragment, subunit A"/>
    <property type="match status" value="1"/>
</dbReference>
<protein>
    <recommendedName>
        <fullName evidence="2">HTH cro/C1-type domain-containing protein</fullName>
    </recommendedName>
</protein>
<dbReference type="Gene3D" id="1.10.260.40">
    <property type="entry name" value="lambda repressor-like DNA-binding domains"/>
    <property type="match status" value="1"/>
</dbReference>
<dbReference type="AlphaFoldDB" id="A0A329MSG5"/>
<dbReference type="SMART" id="SM00530">
    <property type="entry name" value="HTH_XRE"/>
    <property type="match status" value="1"/>
</dbReference>
<dbReference type="InterPro" id="IPR015927">
    <property type="entry name" value="Peptidase_S24_S26A/B/C"/>
</dbReference>
<gene>
    <name evidence="3" type="ORF">DQG23_04555</name>
</gene>
<dbReference type="InterPro" id="IPR010982">
    <property type="entry name" value="Lambda_DNA-bd_dom_sf"/>
</dbReference>
<keyword evidence="4" id="KW-1185">Reference proteome</keyword>
<dbReference type="Pfam" id="PF01381">
    <property type="entry name" value="HTH_3"/>
    <property type="match status" value="1"/>
</dbReference>